<keyword evidence="2" id="KW-1185">Reference proteome</keyword>
<name>A0ABR7M570_9BACT</name>
<protein>
    <submittedName>
        <fullName evidence="1">Uncharacterized protein</fullName>
    </submittedName>
</protein>
<accession>A0ABR7M570</accession>
<dbReference type="RefSeq" id="WP_187255333.1">
    <property type="nucleotide sequence ID" value="NZ_JBHULF010000006.1"/>
</dbReference>
<gene>
    <name evidence="1" type="ORF">BC349_03420</name>
</gene>
<sequence>MNQVKKSAMQLHIDHQLWASELKYFKEEFSILDKYLLEVAKKNTVKDAMPGLEQHQNKFILQREILDELLHDVNEHEKELAVKVKGLNEIQAEKMKLDDHEEVRDRVQTFKKLYSEYKQELLDFIGQWM</sequence>
<comment type="caution">
    <text evidence="1">The sequence shown here is derived from an EMBL/GenBank/DDBJ whole genome shotgun (WGS) entry which is preliminary data.</text>
</comment>
<proteinExistence type="predicted"/>
<organism evidence="1 2">
    <name type="scientific">Flavihumibacter stibioxidans</name>
    <dbReference type="NCBI Taxonomy" id="1834163"/>
    <lineage>
        <taxon>Bacteria</taxon>
        <taxon>Pseudomonadati</taxon>
        <taxon>Bacteroidota</taxon>
        <taxon>Chitinophagia</taxon>
        <taxon>Chitinophagales</taxon>
        <taxon>Chitinophagaceae</taxon>
        <taxon>Flavihumibacter</taxon>
    </lineage>
</organism>
<dbReference type="Proteomes" id="UP000765802">
    <property type="component" value="Unassembled WGS sequence"/>
</dbReference>
<reference evidence="1 2" key="1">
    <citation type="submission" date="2016-07" db="EMBL/GenBank/DDBJ databases">
        <title>Genome analysis of Flavihumibacter stibioxidans YS-17.</title>
        <authorList>
            <person name="Shi K."/>
            <person name="Han Y."/>
            <person name="Wang G."/>
        </authorList>
    </citation>
    <scope>NUCLEOTIDE SEQUENCE [LARGE SCALE GENOMIC DNA]</scope>
    <source>
        <strain evidence="1 2">YS-17</strain>
    </source>
</reference>
<evidence type="ECO:0000313" key="1">
    <source>
        <dbReference type="EMBL" id="MBC6490004.1"/>
    </source>
</evidence>
<evidence type="ECO:0000313" key="2">
    <source>
        <dbReference type="Proteomes" id="UP000765802"/>
    </source>
</evidence>
<dbReference type="EMBL" id="MBUA01000001">
    <property type="protein sequence ID" value="MBC6490004.1"/>
    <property type="molecule type" value="Genomic_DNA"/>
</dbReference>